<reference evidence="2 3" key="1">
    <citation type="submission" date="2018-01" db="EMBL/GenBank/DDBJ databases">
        <title>Whole genome sequencing of Histamine producing bacteria.</title>
        <authorList>
            <person name="Butler K."/>
        </authorList>
    </citation>
    <scope>NUCLEOTIDE SEQUENCE [LARGE SCALE GENOMIC DNA]</scope>
    <source>
        <strain evidence="2 3">ATCC 25521</strain>
    </source>
</reference>
<keyword evidence="1" id="KW-1133">Transmembrane helix</keyword>
<keyword evidence="1" id="KW-0812">Transmembrane</keyword>
<organism evidence="2 3">
    <name type="scientific">Photobacterium leiognathi</name>
    <dbReference type="NCBI Taxonomy" id="553611"/>
    <lineage>
        <taxon>Bacteria</taxon>
        <taxon>Pseudomonadati</taxon>
        <taxon>Pseudomonadota</taxon>
        <taxon>Gammaproteobacteria</taxon>
        <taxon>Vibrionales</taxon>
        <taxon>Vibrionaceae</taxon>
        <taxon>Photobacterium</taxon>
    </lineage>
</organism>
<evidence type="ECO:0000256" key="1">
    <source>
        <dbReference type="SAM" id="Phobius"/>
    </source>
</evidence>
<accession>A0ABX5GL38</accession>
<keyword evidence="3" id="KW-1185">Reference proteome</keyword>
<evidence type="ECO:0000313" key="3">
    <source>
        <dbReference type="Proteomes" id="UP000241566"/>
    </source>
</evidence>
<keyword evidence="1" id="KW-0472">Membrane</keyword>
<evidence type="ECO:0000313" key="2">
    <source>
        <dbReference type="EMBL" id="PSV86492.1"/>
    </source>
</evidence>
<proteinExistence type="predicted"/>
<feature type="transmembrane region" description="Helical" evidence="1">
    <location>
        <begin position="54"/>
        <end position="75"/>
    </location>
</feature>
<gene>
    <name evidence="2" type="ORF">CTM94_01420</name>
</gene>
<protein>
    <submittedName>
        <fullName evidence="2">Uncharacterized protein</fullName>
    </submittedName>
</protein>
<feature type="transmembrane region" description="Helical" evidence="1">
    <location>
        <begin position="120"/>
        <end position="137"/>
    </location>
</feature>
<sequence length="205" mass="23482">MITTRSQETNVKLWVEILIFLCSYYPLFLILFIKDINNNTDGIPFGLIQWGLNISIWSLIGLLISSVATLCTGFIMRTLFIRSEGVDEIRLTKVRAIRGDMINYTLPFLIGLFAFDYKSWQSILSLIVFLVFMFAFTRNEKIILLNPMFLLLGIRLYDIEYKKVGQPNIEHSASALCMGTASKSEQKVRFLENSGINFISALVDR</sequence>
<comment type="caution">
    <text evidence="2">The sequence shown here is derived from an EMBL/GenBank/DDBJ whole genome shotgun (WGS) entry which is preliminary data.</text>
</comment>
<feature type="transmembrane region" description="Helical" evidence="1">
    <location>
        <begin position="96"/>
        <end position="114"/>
    </location>
</feature>
<dbReference type="RefSeq" id="WP_045062350.1">
    <property type="nucleotide sequence ID" value="NZ_CP131599.1"/>
</dbReference>
<dbReference type="Proteomes" id="UP000241566">
    <property type="component" value="Unassembled WGS sequence"/>
</dbReference>
<feature type="transmembrane region" description="Helical" evidence="1">
    <location>
        <begin position="12"/>
        <end position="34"/>
    </location>
</feature>
<name>A0ABX5GL38_PHOLE</name>
<dbReference type="EMBL" id="PYOI01000001">
    <property type="protein sequence ID" value="PSV86492.1"/>
    <property type="molecule type" value="Genomic_DNA"/>
</dbReference>